<name>A0A7K0CDZ2_9ACTN</name>
<evidence type="ECO:0000313" key="2">
    <source>
        <dbReference type="EMBL" id="MQY11685.1"/>
    </source>
</evidence>
<dbReference type="Proteomes" id="UP000466345">
    <property type="component" value="Unassembled WGS sequence"/>
</dbReference>
<accession>A0A7K0CDZ2</accession>
<sequence length="338" mass="37666">MVQSRPEKRLRRALLAAVLSLGFLAAGSGAATGTDAGLTTLCQAPRDTHGRERTVHVPEQTAGRLLRTTRSYRGPCAEYGTAIPRGDGFLRGYTQRSGHRPVAMGVTFTPATLRNLPTAVSDGTYCFDKDGDGRLDLHTECAVGHEGVLDMPEAFLENVDTPFNWSLTNYNPMGHIPPGVYDVPHFDVHFYIQSLAGRNAIRTGPCPVVTDCDDYARAKIPVPGRYVDPVFKDLDAVEPAMGNHLIDDTAPEFHGVPFTHTWIYGAYDGEVSFYEAMITTKWFEDLRTGAVADRCVPFRQPRAWRIAGWYPTTYCMEYRENRNDYVVSMNDWVYRTAS</sequence>
<evidence type="ECO:0000313" key="3">
    <source>
        <dbReference type="Proteomes" id="UP000466345"/>
    </source>
</evidence>
<keyword evidence="1" id="KW-0732">Signal</keyword>
<evidence type="ECO:0008006" key="4">
    <source>
        <dbReference type="Google" id="ProtNLM"/>
    </source>
</evidence>
<dbReference type="RefSeq" id="WP_153450976.1">
    <property type="nucleotide sequence ID" value="NZ_WEGJ01000004.1"/>
</dbReference>
<gene>
    <name evidence="2" type="ORF">SRB5_18040</name>
</gene>
<organism evidence="2 3">
    <name type="scientific">Streptomyces smaragdinus</name>
    <dbReference type="NCBI Taxonomy" id="2585196"/>
    <lineage>
        <taxon>Bacteria</taxon>
        <taxon>Bacillati</taxon>
        <taxon>Actinomycetota</taxon>
        <taxon>Actinomycetes</taxon>
        <taxon>Kitasatosporales</taxon>
        <taxon>Streptomycetaceae</taxon>
        <taxon>Streptomyces</taxon>
    </lineage>
</organism>
<protein>
    <recommendedName>
        <fullName evidence="4">DUF5602 domain-containing protein</fullName>
    </recommendedName>
</protein>
<feature type="chain" id="PRO_5029649056" description="DUF5602 domain-containing protein" evidence="1">
    <location>
        <begin position="31"/>
        <end position="338"/>
    </location>
</feature>
<comment type="caution">
    <text evidence="2">The sequence shown here is derived from an EMBL/GenBank/DDBJ whole genome shotgun (WGS) entry which is preliminary data.</text>
</comment>
<feature type="signal peptide" evidence="1">
    <location>
        <begin position="1"/>
        <end position="30"/>
    </location>
</feature>
<proteinExistence type="predicted"/>
<dbReference type="OrthoDB" id="2867208at2"/>
<evidence type="ECO:0000256" key="1">
    <source>
        <dbReference type="SAM" id="SignalP"/>
    </source>
</evidence>
<dbReference type="AlphaFoldDB" id="A0A7K0CDZ2"/>
<reference evidence="2 3" key="1">
    <citation type="submission" date="2019-10" db="EMBL/GenBank/DDBJ databases">
        <title>Streptomyces smaragdinus sp. nov. and Streptomyces fabii sp. nov., isolated from the gut of fungus growing-termite Macrotermes natalensis.</title>
        <authorList>
            <person name="Schwitalla J."/>
            <person name="Benndorf R."/>
            <person name="Martin K."/>
            <person name="De Beer W."/>
            <person name="Kaster A.-K."/>
            <person name="Vollmers J."/>
            <person name="Poulsen M."/>
            <person name="Beemelmanns C."/>
        </authorList>
    </citation>
    <scope>NUCLEOTIDE SEQUENCE [LARGE SCALE GENOMIC DNA]</scope>
    <source>
        <strain evidence="2 3">RB5</strain>
    </source>
</reference>
<keyword evidence="3" id="KW-1185">Reference proteome</keyword>
<dbReference type="EMBL" id="WEGJ01000004">
    <property type="protein sequence ID" value="MQY11685.1"/>
    <property type="molecule type" value="Genomic_DNA"/>
</dbReference>